<keyword evidence="2 4" id="KW-0012">Acyltransferase</keyword>
<dbReference type="Proteomes" id="UP000572540">
    <property type="component" value="Unassembled WGS sequence"/>
</dbReference>
<dbReference type="EC" id="2.3.1.1" evidence="4"/>
<reference evidence="4 5" key="1">
    <citation type="submission" date="2020-07" db="EMBL/GenBank/DDBJ databases">
        <title>Exploring microbial biodiversity for novel pathways involved in the catabolism of aromatic compounds derived from lignin.</title>
        <authorList>
            <person name="Elkins J."/>
        </authorList>
    </citation>
    <scope>NUCLEOTIDE SEQUENCE [LARGE SCALE GENOMIC DNA]</scope>
    <source>
        <strain evidence="4 5">H2C3B</strain>
    </source>
</reference>
<evidence type="ECO:0000313" key="4">
    <source>
        <dbReference type="EMBL" id="NYH18818.1"/>
    </source>
</evidence>
<comment type="caution">
    <text evidence="4">The sequence shown here is derived from an EMBL/GenBank/DDBJ whole genome shotgun (WGS) entry which is preliminary data.</text>
</comment>
<evidence type="ECO:0000256" key="1">
    <source>
        <dbReference type="ARBA" id="ARBA00022679"/>
    </source>
</evidence>
<dbReference type="InterPro" id="IPR000182">
    <property type="entry name" value="GNAT_dom"/>
</dbReference>
<dbReference type="Gene3D" id="3.40.630.30">
    <property type="match status" value="1"/>
</dbReference>
<proteinExistence type="predicted"/>
<organism evidence="4 5">
    <name type="scientific">Paraburkholderia bryophila</name>
    <dbReference type="NCBI Taxonomy" id="420952"/>
    <lineage>
        <taxon>Bacteria</taxon>
        <taxon>Pseudomonadati</taxon>
        <taxon>Pseudomonadota</taxon>
        <taxon>Betaproteobacteria</taxon>
        <taxon>Burkholderiales</taxon>
        <taxon>Burkholderiaceae</taxon>
        <taxon>Paraburkholderia</taxon>
    </lineage>
</organism>
<evidence type="ECO:0000259" key="3">
    <source>
        <dbReference type="PROSITE" id="PS51186"/>
    </source>
</evidence>
<dbReference type="CDD" id="cd04301">
    <property type="entry name" value="NAT_SF"/>
    <property type="match status" value="1"/>
</dbReference>
<dbReference type="PANTHER" id="PTHR43877:SF2">
    <property type="entry name" value="AMINOALKYLPHOSPHONATE N-ACETYLTRANSFERASE-RELATED"/>
    <property type="match status" value="1"/>
</dbReference>
<protein>
    <submittedName>
        <fullName evidence="4">Amino-acid N-acetyltransferase</fullName>
        <ecNumber evidence="4">2.3.1.1</ecNumber>
    </submittedName>
</protein>
<dbReference type="Pfam" id="PF13508">
    <property type="entry name" value="Acetyltransf_7"/>
    <property type="match status" value="1"/>
</dbReference>
<dbReference type="EMBL" id="JACCAU010000001">
    <property type="protein sequence ID" value="NYH18818.1"/>
    <property type="molecule type" value="Genomic_DNA"/>
</dbReference>
<dbReference type="AlphaFoldDB" id="A0A7Y9WFA1"/>
<dbReference type="InterPro" id="IPR016181">
    <property type="entry name" value="Acyl_CoA_acyltransferase"/>
</dbReference>
<accession>A0A7Y9WFA1</accession>
<keyword evidence="1 4" id="KW-0808">Transferase</keyword>
<evidence type="ECO:0000313" key="5">
    <source>
        <dbReference type="Proteomes" id="UP000572540"/>
    </source>
</evidence>
<dbReference type="SUPFAM" id="SSF55729">
    <property type="entry name" value="Acyl-CoA N-acyltransferases (Nat)"/>
    <property type="match status" value="1"/>
</dbReference>
<gene>
    <name evidence="4" type="ORF">GGD41_006046</name>
</gene>
<name>A0A7Y9WFA1_9BURK</name>
<evidence type="ECO:0000256" key="2">
    <source>
        <dbReference type="ARBA" id="ARBA00023315"/>
    </source>
</evidence>
<dbReference type="PANTHER" id="PTHR43877">
    <property type="entry name" value="AMINOALKYLPHOSPHONATE N-ACETYLTRANSFERASE-RELATED-RELATED"/>
    <property type="match status" value="1"/>
</dbReference>
<dbReference type="InterPro" id="IPR050832">
    <property type="entry name" value="Bact_Acetyltransf"/>
</dbReference>
<dbReference type="PROSITE" id="PS51186">
    <property type="entry name" value="GNAT"/>
    <property type="match status" value="1"/>
</dbReference>
<dbReference type="RefSeq" id="WP_179706242.1">
    <property type="nucleotide sequence ID" value="NZ_JACCAU010000001.1"/>
</dbReference>
<dbReference type="GO" id="GO:0016747">
    <property type="term" value="F:acyltransferase activity, transferring groups other than amino-acyl groups"/>
    <property type="evidence" value="ECO:0007669"/>
    <property type="project" value="InterPro"/>
</dbReference>
<feature type="domain" description="N-acetyltransferase" evidence="3">
    <location>
        <begin position="1"/>
        <end position="144"/>
    </location>
</feature>
<sequence>MKIRAVRSDDLDAIKALLAENELPVADITEDLLSGFAVAEDADGSVVGSVGLERLGANALLRSLAVAQTARNAGLGGRLLAHSENLARASGISELWLLTTTATDFFLRCGYGVVNRSSASAELLASTQFAQLCPASAGCMKKTL</sequence>
<dbReference type="NCBIfam" id="NF040501">
    <property type="entry name" value="resist_ArsN2"/>
    <property type="match status" value="1"/>
</dbReference>